<organism evidence="2 3">
    <name type="scientific">Phrynocephalus forsythii</name>
    <dbReference type="NCBI Taxonomy" id="171643"/>
    <lineage>
        <taxon>Eukaryota</taxon>
        <taxon>Metazoa</taxon>
        <taxon>Chordata</taxon>
        <taxon>Craniata</taxon>
        <taxon>Vertebrata</taxon>
        <taxon>Euteleostomi</taxon>
        <taxon>Lepidosauria</taxon>
        <taxon>Squamata</taxon>
        <taxon>Bifurcata</taxon>
        <taxon>Unidentata</taxon>
        <taxon>Episquamata</taxon>
        <taxon>Toxicofera</taxon>
        <taxon>Iguania</taxon>
        <taxon>Acrodonta</taxon>
        <taxon>Agamidae</taxon>
        <taxon>Agaminae</taxon>
        <taxon>Phrynocephalus</taxon>
    </lineage>
</organism>
<evidence type="ECO:0000256" key="1">
    <source>
        <dbReference type="SAM" id="MobiDB-lite"/>
    </source>
</evidence>
<dbReference type="Proteomes" id="UP001142489">
    <property type="component" value="Unassembled WGS sequence"/>
</dbReference>
<protein>
    <submittedName>
        <fullName evidence="2">Uncharacterized protein</fullName>
    </submittedName>
</protein>
<reference evidence="2" key="1">
    <citation type="journal article" date="2023" name="DNA Res.">
        <title>Chromosome-level genome assembly of Phrynocephalus forsythii using third-generation DNA sequencing and Hi-C analysis.</title>
        <authorList>
            <person name="Qi Y."/>
            <person name="Zhao W."/>
            <person name="Zhao Y."/>
            <person name="Niu C."/>
            <person name="Cao S."/>
            <person name="Zhang Y."/>
        </authorList>
    </citation>
    <scope>NUCLEOTIDE SEQUENCE</scope>
    <source>
        <tissue evidence="2">Muscle</tissue>
    </source>
</reference>
<comment type="caution">
    <text evidence="2">The sequence shown here is derived from an EMBL/GenBank/DDBJ whole genome shotgun (WGS) entry which is preliminary data.</text>
</comment>
<evidence type="ECO:0000313" key="2">
    <source>
        <dbReference type="EMBL" id="KAJ7308154.1"/>
    </source>
</evidence>
<feature type="region of interest" description="Disordered" evidence="1">
    <location>
        <begin position="1"/>
        <end position="42"/>
    </location>
</feature>
<sequence>MQEFRGASTASGRLPGPSVPTRQRTPRPFRGSGRSEGEGGKGIYRQAFGHLTSMATSRHQKKIQSDFSRNGLAILVTPEQPSAGWAQEAAALV</sequence>
<evidence type="ECO:0000313" key="3">
    <source>
        <dbReference type="Proteomes" id="UP001142489"/>
    </source>
</evidence>
<name>A0A9Q0XAN2_9SAUR</name>
<gene>
    <name evidence="2" type="ORF">JRQ81_008669</name>
</gene>
<keyword evidence="3" id="KW-1185">Reference proteome</keyword>
<proteinExistence type="predicted"/>
<dbReference type="AlphaFoldDB" id="A0A9Q0XAN2"/>
<dbReference type="EMBL" id="JAPFRF010000018">
    <property type="protein sequence ID" value="KAJ7308154.1"/>
    <property type="molecule type" value="Genomic_DNA"/>
</dbReference>
<accession>A0A9Q0XAN2</accession>